<keyword evidence="4 5" id="KW-0717">Septation</keyword>
<dbReference type="RefSeq" id="WP_094689799.1">
    <property type="nucleotide sequence ID" value="NZ_JACBYZ010000001.1"/>
</dbReference>
<dbReference type="GO" id="GO:0043093">
    <property type="term" value="P:FtsZ-dependent cytokinesis"/>
    <property type="evidence" value="ECO:0007669"/>
    <property type="project" value="UniProtKB-UniRule"/>
</dbReference>
<dbReference type="GO" id="GO:0000917">
    <property type="term" value="P:division septum assembly"/>
    <property type="evidence" value="ECO:0007669"/>
    <property type="project" value="UniProtKB-KW"/>
</dbReference>
<evidence type="ECO:0000256" key="4">
    <source>
        <dbReference type="ARBA" id="ARBA00023210"/>
    </source>
</evidence>
<dbReference type="PANTHER" id="PTHR30314">
    <property type="entry name" value="CELL DIVISION PROTEIN FTSZ-RELATED"/>
    <property type="match status" value="1"/>
</dbReference>
<reference evidence="11 12" key="1">
    <citation type="journal article" date="2017" name="BMC Genomics">
        <title>Comparative genomic and phylogenomic analyses of the Bifidobacteriaceae family.</title>
        <authorList>
            <person name="Lugli G.A."/>
            <person name="Milani C."/>
            <person name="Turroni F."/>
            <person name="Duranti S."/>
            <person name="Mancabelli L."/>
            <person name="Mangifesta M."/>
            <person name="Ferrario C."/>
            <person name="Modesto M."/>
            <person name="Mattarelli P."/>
            <person name="Jiri K."/>
            <person name="van Sinderen D."/>
            <person name="Ventura M."/>
        </authorList>
    </citation>
    <scope>NUCLEOTIDE SEQUENCE [LARGE SCALE GENOMIC DNA]</scope>
    <source>
        <strain evidence="11 12">LMG 21773</strain>
    </source>
</reference>
<gene>
    <name evidence="5" type="primary">ftsZ</name>
    <name evidence="11" type="ORF">AEAE_0740</name>
</gene>
<organism evidence="11 12">
    <name type="scientific">Aeriscardovia aeriphila</name>
    <dbReference type="NCBI Taxonomy" id="218139"/>
    <lineage>
        <taxon>Bacteria</taxon>
        <taxon>Bacillati</taxon>
        <taxon>Actinomycetota</taxon>
        <taxon>Actinomycetes</taxon>
        <taxon>Bifidobacteriales</taxon>
        <taxon>Bifidobacteriaceae</taxon>
        <taxon>Aeriscardovia</taxon>
    </lineage>
</organism>
<dbReference type="InterPro" id="IPR036525">
    <property type="entry name" value="Tubulin/FtsZ_GTPase_sf"/>
</dbReference>
<evidence type="ECO:0000256" key="2">
    <source>
        <dbReference type="ARBA" id="ARBA00022741"/>
    </source>
</evidence>
<feature type="compositionally biased region" description="Low complexity" evidence="8">
    <location>
        <begin position="388"/>
        <end position="412"/>
    </location>
</feature>
<dbReference type="InterPro" id="IPR018316">
    <property type="entry name" value="Tubulin/FtsZ_2-layer-sand-dom"/>
</dbReference>
<feature type="compositionally biased region" description="Polar residues" evidence="8">
    <location>
        <begin position="359"/>
        <end position="370"/>
    </location>
</feature>
<dbReference type="Gene3D" id="3.40.50.1440">
    <property type="entry name" value="Tubulin/FtsZ, GTPase domain"/>
    <property type="match status" value="1"/>
</dbReference>
<evidence type="ECO:0000259" key="10">
    <source>
        <dbReference type="SMART" id="SM00865"/>
    </source>
</evidence>
<feature type="binding site" evidence="5">
    <location>
        <position position="210"/>
    </location>
    <ligand>
        <name>GTP</name>
        <dbReference type="ChEBI" id="CHEBI:37565"/>
    </ligand>
</feature>
<accession>A0A261FAU6</accession>
<dbReference type="NCBIfam" id="TIGR00065">
    <property type="entry name" value="ftsZ"/>
    <property type="match status" value="1"/>
</dbReference>
<feature type="region of interest" description="Disordered" evidence="8">
    <location>
        <begin position="1"/>
        <end position="22"/>
    </location>
</feature>
<dbReference type="EMBL" id="MWWU01000002">
    <property type="protein sequence ID" value="OZG56252.1"/>
    <property type="molecule type" value="Genomic_DNA"/>
</dbReference>
<dbReference type="FunFam" id="3.40.50.1440:FF:000001">
    <property type="entry name" value="Cell division protein FtsZ"/>
    <property type="match status" value="1"/>
</dbReference>
<feature type="binding site" evidence="5">
    <location>
        <begin position="44"/>
        <end position="48"/>
    </location>
    <ligand>
        <name>GTP</name>
        <dbReference type="ChEBI" id="CHEBI:37565"/>
    </ligand>
</feature>
<sequence>MVSEDIQEEGFTPSDLTDDSISTQDLDNKELNDKTIIKVVGVGGGGGNAINRMVEEGWQNVEFVAINTDARDLLRNEATVKISLSDETSRGLGAGADPEKGRQAALNHESDIRQALQGADMVFVTCGEGGGTGTGASPVVARAARSQGALTVGVVTRPFKFEGERRAESADRGIEALRKEVDALIVIPNDRLSSLADKNITILNAFKAADGALLSGIQSVTELINSNAYIHVDFNDVTTILKDSGTALFGIGQSKGSDRAIHASEIAVTSPLLEASIDGAHGILINIAGSEDMQLPEVYEAVDLVRKKASPEAQIIWGLTFDPDMGDVIRVSVIAAGFDSETPQEDADQPLIAGEKPSSAATTQPDSAISSPEVPSIKPIQLGGDENSAVSSSTSASSASAQQAGYQSAPSSVQMPAQHTEPAADTTGDIDIPPFLR</sequence>
<keyword evidence="2 5" id="KW-0547">Nucleotide-binding</keyword>
<dbReference type="InterPro" id="IPR003008">
    <property type="entry name" value="Tubulin_FtsZ_GTPase"/>
</dbReference>
<feature type="binding site" evidence="5">
    <location>
        <position position="166"/>
    </location>
    <ligand>
        <name>GTP</name>
        <dbReference type="ChEBI" id="CHEBI:37565"/>
    </ligand>
</feature>
<feature type="binding site" evidence="5">
    <location>
        <begin position="131"/>
        <end position="133"/>
    </location>
    <ligand>
        <name>GTP</name>
        <dbReference type="ChEBI" id="CHEBI:37565"/>
    </ligand>
</feature>
<protein>
    <recommendedName>
        <fullName evidence="5 6">Cell division protein FtsZ</fullName>
    </recommendedName>
</protein>
<keyword evidence="5 7" id="KW-0132">Cell division</keyword>
<dbReference type="Pfam" id="PF12327">
    <property type="entry name" value="FtsZ_C"/>
    <property type="match status" value="1"/>
</dbReference>
<dbReference type="GO" id="GO:0005737">
    <property type="term" value="C:cytoplasm"/>
    <property type="evidence" value="ECO:0007669"/>
    <property type="project" value="UniProtKB-SubCell"/>
</dbReference>
<feature type="domain" description="Tubulin/FtsZ 2-layer sandwich" evidence="10">
    <location>
        <begin position="230"/>
        <end position="347"/>
    </location>
</feature>
<dbReference type="InterPro" id="IPR037103">
    <property type="entry name" value="Tubulin/FtsZ-like_C"/>
</dbReference>
<keyword evidence="5" id="KW-0963">Cytoplasm</keyword>
<dbReference type="SUPFAM" id="SSF52490">
    <property type="entry name" value="Tubulin nucleotide-binding domain-like"/>
    <property type="match status" value="1"/>
</dbReference>
<dbReference type="PROSITE" id="PS01135">
    <property type="entry name" value="FTSZ_2"/>
    <property type="match status" value="1"/>
</dbReference>
<dbReference type="GO" id="GO:0051258">
    <property type="term" value="P:protein polymerization"/>
    <property type="evidence" value="ECO:0007669"/>
    <property type="project" value="UniProtKB-UniRule"/>
</dbReference>
<dbReference type="OrthoDB" id="9813375at2"/>
<dbReference type="InterPro" id="IPR020805">
    <property type="entry name" value="Cell_div_FtsZ_CS"/>
</dbReference>
<dbReference type="HAMAP" id="MF_00909">
    <property type="entry name" value="FtsZ"/>
    <property type="match status" value="1"/>
</dbReference>
<comment type="function">
    <text evidence="5 7">Essential cell division protein that forms a contractile ring structure (Z ring) at the future cell division site. The regulation of the ring assembly controls the timing and the location of cell division. One of the functions of the FtsZ ring is to recruit other cell division proteins to the septum to produce a new cell wall between the dividing cells. Binds GTP and shows GTPase activity.</text>
</comment>
<dbReference type="SMART" id="SM00864">
    <property type="entry name" value="Tubulin"/>
    <property type="match status" value="1"/>
</dbReference>
<dbReference type="AlphaFoldDB" id="A0A261FAU6"/>
<proteinExistence type="inferred from homology"/>
<feature type="binding site" evidence="5">
    <location>
        <position position="162"/>
    </location>
    <ligand>
        <name>GTP</name>
        <dbReference type="ChEBI" id="CHEBI:37565"/>
    </ligand>
</feature>
<evidence type="ECO:0000259" key="9">
    <source>
        <dbReference type="SMART" id="SM00864"/>
    </source>
</evidence>
<comment type="caution">
    <text evidence="11">The sequence shown here is derived from an EMBL/GenBank/DDBJ whole genome shotgun (WGS) entry which is preliminary data.</text>
</comment>
<dbReference type="GO" id="GO:0032153">
    <property type="term" value="C:cell division site"/>
    <property type="evidence" value="ECO:0007669"/>
    <property type="project" value="UniProtKB-UniRule"/>
</dbReference>
<comment type="subunit">
    <text evidence="5">Homodimer. Polymerizes to form a dynamic ring structure in a strictly GTP-dependent manner. Interacts directly with several other division proteins.</text>
</comment>
<evidence type="ECO:0000256" key="3">
    <source>
        <dbReference type="ARBA" id="ARBA00023134"/>
    </source>
</evidence>
<keyword evidence="12" id="KW-1185">Reference proteome</keyword>
<comment type="subcellular location">
    <subcellularLocation>
        <location evidence="5">Cytoplasm</location>
    </subcellularLocation>
    <text evidence="5">Assembles at midcell at the inner surface of the cytoplasmic membrane.</text>
</comment>
<dbReference type="Pfam" id="PF00091">
    <property type="entry name" value="Tubulin"/>
    <property type="match status" value="1"/>
</dbReference>
<feature type="domain" description="Tubulin/FtsZ GTPase" evidence="9">
    <location>
        <begin position="36"/>
        <end position="228"/>
    </location>
</feature>
<dbReference type="Proteomes" id="UP000228976">
    <property type="component" value="Unassembled WGS sequence"/>
</dbReference>
<dbReference type="GO" id="GO:0003924">
    <property type="term" value="F:GTPase activity"/>
    <property type="evidence" value="ECO:0007669"/>
    <property type="project" value="UniProtKB-UniRule"/>
</dbReference>
<dbReference type="InterPro" id="IPR045061">
    <property type="entry name" value="FtsZ/CetZ"/>
</dbReference>
<dbReference type="PRINTS" id="PR00423">
    <property type="entry name" value="CELLDVISFTSZ"/>
</dbReference>
<name>A0A261FAU6_9BIFI</name>
<dbReference type="CDD" id="cd02201">
    <property type="entry name" value="FtsZ_type1"/>
    <property type="match status" value="1"/>
</dbReference>
<feature type="region of interest" description="Disordered" evidence="8">
    <location>
        <begin position="340"/>
        <end position="437"/>
    </location>
</feature>
<dbReference type="Gene3D" id="3.30.1330.20">
    <property type="entry name" value="Tubulin/FtsZ, C-terminal domain"/>
    <property type="match status" value="1"/>
</dbReference>
<dbReference type="PANTHER" id="PTHR30314:SF3">
    <property type="entry name" value="MITOCHONDRIAL DIVISION PROTEIN FSZA"/>
    <property type="match status" value="1"/>
</dbReference>
<dbReference type="InterPro" id="IPR024757">
    <property type="entry name" value="FtsZ_C"/>
</dbReference>
<evidence type="ECO:0000256" key="7">
    <source>
        <dbReference type="RuleBase" id="RU000631"/>
    </source>
</evidence>
<dbReference type="InterPro" id="IPR008280">
    <property type="entry name" value="Tub_FtsZ_C"/>
</dbReference>
<evidence type="ECO:0000256" key="8">
    <source>
        <dbReference type="SAM" id="MobiDB-lite"/>
    </source>
</evidence>
<keyword evidence="5 7" id="KW-0131">Cell cycle</keyword>
<dbReference type="SUPFAM" id="SSF55307">
    <property type="entry name" value="Tubulin C-terminal domain-like"/>
    <property type="match status" value="1"/>
</dbReference>
<comment type="similarity">
    <text evidence="1 5 7">Belongs to the FtsZ family.</text>
</comment>
<dbReference type="GO" id="GO:0005525">
    <property type="term" value="F:GTP binding"/>
    <property type="evidence" value="ECO:0007669"/>
    <property type="project" value="UniProtKB-UniRule"/>
</dbReference>
<keyword evidence="3 5" id="KW-0342">GTP-binding</keyword>
<dbReference type="InterPro" id="IPR000158">
    <property type="entry name" value="Cell_div_FtsZ"/>
</dbReference>
<evidence type="ECO:0000256" key="6">
    <source>
        <dbReference type="NCBIfam" id="TIGR00065"/>
    </source>
</evidence>
<evidence type="ECO:0000313" key="12">
    <source>
        <dbReference type="Proteomes" id="UP000228976"/>
    </source>
</evidence>
<dbReference type="SMART" id="SM00865">
    <property type="entry name" value="Tubulin_C"/>
    <property type="match status" value="1"/>
</dbReference>
<evidence type="ECO:0000313" key="11">
    <source>
        <dbReference type="EMBL" id="OZG56252.1"/>
    </source>
</evidence>
<evidence type="ECO:0000256" key="1">
    <source>
        <dbReference type="ARBA" id="ARBA00009690"/>
    </source>
</evidence>
<evidence type="ECO:0000256" key="5">
    <source>
        <dbReference type="HAMAP-Rule" id="MF_00909"/>
    </source>
</evidence>